<accession>A0A0E9WRV1</accession>
<dbReference type="AlphaFoldDB" id="A0A0E9WRV1"/>
<reference evidence="1" key="2">
    <citation type="journal article" date="2015" name="Fish Shellfish Immunol.">
        <title>Early steps in the European eel (Anguilla anguilla)-Vibrio vulnificus interaction in the gills: Role of the RtxA13 toxin.</title>
        <authorList>
            <person name="Callol A."/>
            <person name="Pajuelo D."/>
            <person name="Ebbesson L."/>
            <person name="Teles M."/>
            <person name="MacKenzie S."/>
            <person name="Amaro C."/>
        </authorList>
    </citation>
    <scope>NUCLEOTIDE SEQUENCE</scope>
</reference>
<proteinExistence type="predicted"/>
<sequence length="99" mass="11605">MDGSFLSLSFPSACRLDMTPVITIYVNFGKNLTNRCRLHNSNALTLYVSYICDNTVYHIYCTLLIDWRRWMFKYACMHGLVLLSSYQHHLLYNCQGICH</sequence>
<evidence type="ECO:0000313" key="1">
    <source>
        <dbReference type="EMBL" id="JAH93169.1"/>
    </source>
</evidence>
<reference evidence="1" key="1">
    <citation type="submission" date="2014-11" db="EMBL/GenBank/DDBJ databases">
        <authorList>
            <person name="Amaro Gonzalez C."/>
        </authorList>
    </citation>
    <scope>NUCLEOTIDE SEQUENCE</scope>
</reference>
<organism evidence="1">
    <name type="scientific">Anguilla anguilla</name>
    <name type="common">European freshwater eel</name>
    <name type="synonym">Muraena anguilla</name>
    <dbReference type="NCBI Taxonomy" id="7936"/>
    <lineage>
        <taxon>Eukaryota</taxon>
        <taxon>Metazoa</taxon>
        <taxon>Chordata</taxon>
        <taxon>Craniata</taxon>
        <taxon>Vertebrata</taxon>
        <taxon>Euteleostomi</taxon>
        <taxon>Actinopterygii</taxon>
        <taxon>Neopterygii</taxon>
        <taxon>Teleostei</taxon>
        <taxon>Anguilliformes</taxon>
        <taxon>Anguillidae</taxon>
        <taxon>Anguilla</taxon>
    </lineage>
</organism>
<dbReference type="EMBL" id="GBXM01015408">
    <property type="protein sequence ID" value="JAH93169.1"/>
    <property type="molecule type" value="Transcribed_RNA"/>
</dbReference>
<name>A0A0E9WRV1_ANGAN</name>
<protein>
    <submittedName>
        <fullName evidence="1">Uncharacterized protein</fullName>
    </submittedName>
</protein>